<keyword evidence="2" id="KW-1185">Reference proteome</keyword>
<dbReference type="Proteomes" id="UP000464754">
    <property type="component" value="Chromosome"/>
</dbReference>
<reference evidence="2" key="1">
    <citation type="submission" date="2019-05" db="EMBL/GenBank/DDBJ databases">
        <title>Complete genome sequencing of Absiella argi strain JCM 30884.</title>
        <authorList>
            <person name="Sakamoto M."/>
            <person name="Murakami T."/>
            <person name="Mori H."/>
        </authorList>
    </citation>
    <scope>NUCLEOTIDE SEQUENCE [LARGE SCALE GENOMIC DNA]</scope>
    <source>
        <strain evidence="2">JCM 30884</strain>
    </source>
</reference>
<protein>
    <submittedName>
        <fullName evidence="1">Uncharacterized protein</fullName>
    </submittedName>
</protein>
<organism evidence="1 2">
    <name type="scientific">Amedibacterium intestinale</name>
    <dbReference type="NCBI Taxonomy" id="2583452"/>
    <lineage>
        <taxon>Bacteria</taxon>
        <taxon>Bacillati</taxon>
        <taxon>Bacillota</taxon>
        <taxon>Erysipelotrichia</taxon>
        <taxon>Erysipelotrichales</taxon>
        <taxon>Erysipelotrichaceae</taxon>
        <taxon>Amedibacterium</taxon>
    </lineage>
</organism>
<evidence type="ECO:0000313" key="1">
    <source>
        <dbReference type="EMBL" id="BBK21151.1"/>
    </source>
</evidence>
<name>A0A6N4TEU8_9FIRM</name>
<dbReference type="RefSeq" id="WP_118276687.1">
    <property type="nucleotide sequence ID" value="NZ_AP019695.1"/>
</dbReference>
<gene>
    <name evidence="1" type="ORF">Aargi30884_00540</name>
</gene>
<dbReference type="AlphaFoldDB" id="A0A6N4TEU8"/>
<evidence type="ECO:0000313" key="2">
    <source>
        <dbReference type="Proteomes" id="UP000464754"/>
    </source>
</evidence>
<dbReference type="KEGG" id="aarg:Aargi30884_00540"/>
<accession>A0A6N4TEU8</accession>
<dbReference type="EMBL" id="AP019695">
    <property type="protein sequence ID" value="BBK21151.1"/>
    <property type="molecule type" value="Genomic_DNA"/>
</dbReference>
<proteinExistence type="predicted"/>
<sequence length="87" mass="10395">MAKDDYFRIVYIILRFLYENMKKGKVNVTLDELMENCNIPDIPKEYFDEILLIFLKRNIEIPSLFQRGLTNLTISLSSKEFLMISFH</sequence>